<feature type="transmembrane region" description="Helical" evidence="5">
    <location>
        <begin position="264"/>
        <end position="282"/>
    </location>
</feature>
<dbReference type="GO" id="GO:0005886">
    <property type="term" value="C:plasma membrane"/>
    <property type="evidence" value="ECO:0007669"/>
    <property type="project" value="TreeGrafter"/>
</dbReference>
<comment type="subcellular location">
    <subcellularLocation>
        <location evidence="1">Membrane</location>
        <topology evidence="1">Multi-pass membrane protein</topology>
    </subcellularLocation>
</comment>
<keyword evidence="2 5" id="KW-0812">Transmembrane</keyword>
<feature type="transmembrane region" description="Helical" evidence="5">
    <location>
        <begin position="55"/>
        <end position="73"/>
    </location>
</feature>
<feature type="transmembrane region" description="Helical" evidence="5">
    <location>
        <begin position="198"/>
        <end position="222"/>
    </location>
</feature>
<protein>
    <recommendedName>
        <fullName evidence="6">Major facilitator superfamily (MFS) profile domain-containing protein</fullName>
    </recommendedName>
</protein>
<feature type="transmembrane region" description="Helical" evidence="5">
    <location>
        <begin position="237"/>
        <end position="257"/>
    </location>
</feature>
<dbReference type="Pfam" id="PF07690">
    <property type="entry name" value="MFS_1"/>
    <property type="match status" value="1"/>
</dbReference>
<dbReference type="InterPro" id="IPR020846">
    <property type="entry name" value="MFS_dom"/>
</dbReference>
<dbReference type="AlphaFoldDB" id="A0A382CNQ3"/>
<name>A0A382CNQ3_9ZZZZ</name>
<dbReference type="PANTHER" id="PTHR23508:SF10">
    <property type="entry name" value="CARBOXYLIC ACID TRANSPORTER PROTEIN HOMOLOG"/>
    <property type="match status" value="1"/>
</dbReference>
<feature type="transmembrane region" description="Helical" evidence="5">
    <location>
        <begin position="24"/>
        <end position="43"/>
    </location>
</feature>
<dbReference type="PROSITE" id="PS50850">
    <property type="entry name" value="MFS"/>
    <property type="match status" value="1"/>
</dbReference>
<keyword evidence="4 5" id="KW-0472">Membrane</keyword>
<dbReference type="Gene3D" id="1.20.1250.20">
    <property type="entry name" value="MFS general substrate transporter like domains"/>
    <property type="match status" value="2"/>
</dbReference>
<dbReference type="GO" id="GO:0046943">
    <property type="term" value="F:carboxylic acid transmembrane transporter activity"/>
    <property type="evidence" value="ECO:0007669"/>
    <property type="project" value="TreeGrafter"/>
</dbReference>
<evidence type="ECO:0000256" key="3">
    <source>
        <dbReference type="ARBA" id="ARBA00022989"/>
    </source>
</evidence>
<evidence type="ECO:0000256" key="5">
    <source>
        <dbReference type="SAM" id="Phobius"/>
    </source>
</evidence>
<feature type="non-terminal residue" evidence="7">
    <location>
        <position position="1"/>
    </location>
</feature>
<feature type="transmembrane region" description="Helical" evidence="5">
    <location>
        <begin position="141"/>
        <end position="159"/>
    </location>
</feature>
<dbReference type="SUPFAM" id="SSF103473">
    <property type="entry name" value="MFS general substrate transporter"/>
    <property type="match status" value="1"/>
</dbReference>
<feature type="transmembrane region" description="Helical" evidence="5">
    <location>
        <begin position="112"/>
        <end position="135"/>
    </location>
</feature>
<gene>
    <name evidence="7" type="ORF">METZ01_LOCUS180343</name>
</gene>
<keyword evidence="3 5" id="KW-1133">Transmembrane helix</keyword>
<feature type="transmembrane region" description="Helical" evidence="5">
    <location>
        <begin position="322"/>
        <end position="342"/>
    </location>
</feature>
<evidence type="ECO:0000313" key="7">
    <source>
        <dbReference type="EMBL" id="SVB27489.1"/>
    </source>
</evidence>
<evidence type="ECO:0000259" key="6">
    <source>
        <dbReference type="PROSITE" id="PS50850"/>
    </source>
</evidence>
<accession>A0A382CNQ3</accession>
<evidence type="ECO:0000256" key="1">
    <source>
        <dbReference type="ARBA" id="ARBA00004141"/>
    </source>
</evidence>
<feature type="transmembrane region" description="Helical" evidence="5">
    <location>
        <begin position="354"/>
        <end position="373"/>
    </location>
</feature>
<feature type="domain" description="Major facilitator superfamily (MFS) profile" evidence="6">
    <location>
        <begin position="1"/>
        <end position="377"/>
    </location>
</feature>
<organism evidence="7">
    <name type="scientific">marine metagenome</name>
    <dbReference type="NCBI Taxonomy" id="408172"/>
    <lineage>
        <taxon>unclassified sequences</taxon>
        <taxon>metagenomes</taxon>
        <taxon>ecological metagenomes</taxon>
    </lineage>
</organism>
<evidence type="ECO:0000256" key="2">
    <source>
        <dbReference type="ARBA" id="ARBA00022692"/>
    </source>
</evidence>
<dbReference type="EMBL" id="UINC01035299">
    <property type="protein sequence ID" value="SVB27489.1"/>
    <property type="molecule type" value="Genomic_DNA"/>
</dbReference>
<feature type="transmembrane region" description="Helical" evidence="5">
    <location>
        <begin position="288"/>
        <end position="310"/>
    </location>
</feature>
<dbReference type="InterPro" id="IPR011701">
    <property type="entry name" value="MFS"/>
</dbReference>
<evidence type="ECO:0000256" key="4">
    <source>
        <dbReference type="ARBA" id="ARBA00023136"/>
    </source>
</evidence>
<sequence length="382" mass="42780">LDHSIFILLTEKFQSEFGWTLTDVGWYVALTFFISGLLCTQVGVLTDRIGRKKSLLLSTFLTPVFVAYLAIAPNTIAVLIARTLGFTAAGAQSPITLTTVTESSPPRFRGLFTGILQIGFPLGWFFASILVAFMIDQLGIDWRYTFLLALLFLPYGWIIHKYLPESKVWLAAQARKTDDQPNPSTMILFTKKWRRKSLLLFTGQFLYAFAYGSTLMLVLYFIDYRGWDMVDAIRIVGYSYGIGAFGYIAAAIVGEFFLIRRNTIILWALLGSIAFIFLIWWAESWTQVLVIYGLMTLFFYGAYAVMATFIAENFPAELRATAASFSGTLAINLGFGLGPLAITYAATSFGWNMGYTYVGIIPIILAALIFLLLKPVPREDVF</sequence>
<dbReference type="InterPro" id="IPR036259">
    <property type="entry name" value="MFS_trans_sf"/>
</dbReference>
<dbReference type="PANTHER" id="PTHR23508">
    <property type="entry name" value="CARBOXYLIC ACID TRANSPORTER PROTEIN HOMOLOG"/>
    <property type="match status" value="1"/>
</dbReference>
<reference evidence="7" key="1">
    <citation type="submission" date="2018-05" db="EMBL/GenBank/DDBJ databases">
        <authorList>
            <person name="Lanie J.A."/>
            <person name="Ng W.-L."/>
            <person name="Kazmierczak K.M."/>
            <person name="Andrzejewski T.M."/>
            <person name="Davidsen T.M."/>
            <person name="Wayne K.J."/>
            <person name="Tettelin H."/>
            <person name="Glass J.I."/>
            <person name="Rusch D."/>
            <person name="Podicherti R."/>
            <person name="Tsui H.-C.T."/>
            <person name="Winkler M.E."/>
        </authorList>
    </citation>
    <scope>NUCLEOTIDE SEQUENCE</scope>
</reference>
<proteinExistence type="predicted"/>